<keyword evidence="2" id="KW-1185">Reference proteome</keyword>
<evidence type="ECO:0000313" key="2">
    <source>
        <dbReference type="Proteomes" id="UP000017842"/>
    </source>
</evidence>
<comment type="caution">
    <text evidence="1">The sequence shown here is derived from an EMBL/GenBank/DDBJ whole genome shotgun (WGS) entry which is preliminary data.</text>
</comment>
<accession>V5BM84</accession>
<sequence>MFLSVSAPGFASKGIYTPQLGSVERKQIINILKADFKVELKKPVRIRVTAFKIQHDWSFVRGVILDKSGGPMDYKGTPYQGAVEAGMFDDWFCSLLHKEKGKWRIVTHAIGATDMPYLDWADIHNAPGGIFK</sequence>
<proteinExistence type="predicted"/>
<gene>
    <name evidence="1" type="ORF">MGMO_141c00020</name>
</gene>
<dbReference type="AlphaFoldDB" id="V5BM84"/>
<dbReference type="EMBL" id="AYLO01000130">
    <property type="protein sequence ID" value="ESS68919.1"/>
    <property type="molecule type" value="Genomic_DNA"/>
</dbReference>
<name>V5BM84_9GAMM</name>
<protein>
    <submittedName>
        <fullName evidence="1">Uncharacterized protein</fullName>
    </submittedName>
</protein>
<dbReference type="STRING" id="1116472.MGMO_141c00020"/>
<evidence type="ECO:0000313" key="1">
    <source>
        <dbReference type="EMBL" id="ESS68919.1"/>
    </source>
</evidence>
<organism evidence="1 2">
    <name type="scientific">Methyloglobulus morosus KoM1</name>
    <dbReference type="NCBI Taxonomy" id="1116472"/>
    <lineage>
        <taxon>Bacteria</taxon>
        <taxon>Pseudomonadati</taxon>
        <taxon>Pseudomonadota</taxon>
        <taxon>Gammaproteobacteria</taxon>
        <taxon>Methylococcales</taxon>
        <taxon>Methylococcaceae</taxon>
        <taxon>Methyloglobulus</taxon>
    </lineage>
</organism>
<reference evidence="1 2" key="1">
    <citation type="journal article" date="2013" name="Genome Announc.">
        <title>Draft Genome Sequence of the Methanotrophic Gammaproteobacterium Methyloglobulus morosus DSM 22980 Strain KoM1.</title>
        <authorList>
            <person name="Poehlein A."/>
            <person name="Deutzmann J.S."/>
            <person name="Daniel R."/>
            <person name="Simeonova D.D."/>
        </authorList>
    </citation>
    <scope>NUCLEOTIDE SEQUENCE [LARGE SCALE GENOMIC DNA]</scope>
    <source>
        <strain evidence="1 2">KoM1</strain>
    </source>
</reference>
<dbReference type="Proteomes" id="UP000017842">
    <property type="component" value="Unassembled WGS sequence"/>
</dbReference>
<dbReference type="eggNOG" id="ENOG5032B3M">
    <property type="taxonomic scope" value="Bacteria"/>
</dbReference>